<accession>A0ABS0SZZ2</accession>
<dbReference type="CDD" id="cd00093">
    <property type="entry name" value="HTH_XRE"/>
    <property type="match status" value="1"/>
</dbReference>
<evidence type="ECO:0000256" key="1">
    <source>
        <dbReference type="SAM" id="MobiDB-lite"/>
    </source>
</evidence>
<comment type="caution">
    <text evidence="2">The sequence shown here is derived from an EMBL/GenBank/DDBJ whole genome shotgun (WGS) entry which is preliminary data.</text>
</comment>
<dbReference type="InterPro" id="IPR001387">
    <property type="entry name" value="Cro/C1-type_HTH"/>
</dbReference>
<dbReference type="EMBL" id="JADWOX010000011">
    <property type="protein sequence ID" value="MBI1685174.1"/>
    <property type="molecule type" value="Genomic_DNA"/>
</dbReference>
<dbReference type="SUPFAM" id="SSF47413">
    <property type="entry name" value="lambda repressor-like DNA-binding domains"/>
    <property type="match status" value="1"/>
</dbReference>
<dbReference type="Proteomes" id="UP000639859">
    <property type="component" value="Unassembled WGS sequence"/>
</dbReference>
<dbReference type="RefSeq" id="WP_198577083.1">
    <property type="nucleotide sequence ID" value="NZ_JADWOX010000011.1"/>
</dbReference>
<proteinExistence type="predicted"/>
<protein>
    <recommendedName>
        <fullName evidence="4">HTH cro/C1-type domain-containing protein</fullName>
    </recommendedName>
</protein>
<sequence>MSSRDSDDRARAKLLSDALRAVRKIRPAKTEALADALGLSVRGYQNFEAGGGALSVKHVMNFGAAIDCDPLGVAAAVQIGQPQFAAWVAHNKAMLAFAMTLEEFVEETGDAIAHLDTTELVSCYRAMFKDLSAKALQAKSAKDDWLARLGRTGRGDEPFEPDGSADPRDPDDEPS</sequence>
<evidence type="ECO:0000313" key="3">
    <source>
        <dbReference type="Proteomes" id="UP000639859"/>
    </source>
</evidence>
<organism evidence="2 3">
    <name type="scientific">Caulobacter hibisci</name>
    <dbReference type="NCBI Taxonomy" id="2035993"/>
    <lineage>
        <taxon>Bacteria</taxon>
        <taxon>Pseudomonadati</taxon>
        <taxon>Pseudomonadota</taxon>
        <taxon>Alphaproteobacteria</taxon>
        <taxon>Caulobacterales</taxon>
        <taxon>Caulobacteraceae</taxon>
        <taxon>Caulobacter</taxon>
    </lineage>
</organism>
<name>A0ABS0SZZ2_9CAUL</name>
<gene>
    <name evidence="2" type="ORF">I4Q42_16005</name>
</gene>
<evidence type="ECO:0008006" key="4">
    <source>
        <dbReference type="Google" id="ProtNLM"/>
    </source>
</evidence>
<feature type="region of interest" description="Disordered" evidence="1">
    <location>
        <begin position="149"/>
        <end position="175"/>
    </location>
</feature>
<reference evidence="2 3" key="1">
    <citation type="submission" date="2020-11" db="EMBL/GenBank/DDBJ databases">
        <title>genome sequence of strain KACC 18849.</title>
        <authorList>
            <person name="Gao J."/>
            <person name="Zhang X."/>
        </authorList>
    </citation>
    <scope>NUCLEOTIDE SEQUENCE [LARGE SCALE GENOMIC DNA]</scope>
    <source>
        <strain evidence="2 3">KACC 18849</strain>
    </source>
</reference>
<evidence type="ECO:0000313" key="2">
    <source>
        <dbReference type="EMBL" id="MBI1685174.1"/>
    </source>
</evidence>
<dbReference type="InterPro" id="IPR010982">
    <property type="entry name" value="Lambda_DNA-bd_dom_sf"/>
</dbReference>
<keyword evidence="3" id="KW-1185">Reference proteome</keyword>